<dbReference type="OrthoDB" id="10440782at2759"/>
<name>A0A314XI85_PRUYE</name>
<dbReference type="AlphaFoldDB" id="A0A314XI85"/>
<evidence type="ECO:0000313" key="2">
    <source>
        <dbReference type="Proteomes" id="UP000250321"/>
    </source>
</evidence>
<evidence type="ECO:0000313" key="1">
    <source>
        <dbReference type="EMBL" id="PQP93804.1"/>
    </source>
</evidence>
<sequence>MVGDIWENKFGDRTLTTELNDLISSLNIATVDVNSSVFLNAVNHPSLLSPEERVLYRSRASQKLKAMAAPEATALYAKLDDKHLTDTWYTDNSSKAQKSLRKRLKLAYSS</sequence>
<protein>
    <submittedName>
        <fullName evidence="1">Uncharacterized protein</fullName>
    </submittedName>
</protein>
<dbReference type="Proteomes" id="UP000250321">
    <property type="component" value="Unassembled WGS sequence"/>
</dbReference>
<comment type="caution">
    <text evidence="1">The sequence shown here is derived from an EMBL/GenBank/DDBJ whole genome shotgun (WGS) entry which is preliminary data.</text>
</comment>
<accession>A0A314XI85</accession>
<organism evidence="1 2">
    <name type="scientific">Prunus yedoensis var. nudiflora</name>
    <dbReference type="NCBI Taxonomy" id="2094558"/>
    <lineage>
        <taxon>Eukaryota</taxon>
        <taxon>Viridiplantae</taxon>
        <taxon>Streptophyta</taxon>
        <taxon>Embryophyta</taxon>
        <taxon>Tracheophyta</taxon>
        <taxon>Spermatophyta</taxon>
        <taxon>Magnoliopsida</taxon>
        <taxon>eudicotyledons</taxon>
        <taxon>Gunneridae</taxon>
        <taxon>Pentapetalae</taxon>
        <taxon>rosids</taxon>
        <taxon>fabids</taxon>
        <taxon>Rosales</taxon>
        <taxon>Rosaceae</taxon>
        <taxon>Amygdaloideae</taxon>
        <taxon>Amygdaleae</taxon>
        <taxon>Prunus</taxon>
    </lineage>
</organism>
<gene>
    <name evidence="1" type="ORF">Pyn_10014</name>
</gene>
<reference evidence="1 2" key="1">
    <citation type="submission" date="2018-02" db="EMBL/GenBank/DDBJ databases">
        <title>Draft genome of wild Prunus yedoensis var. nudiflora.</title>
        <authorList>
            <person name="Baek S."/>
            <person name="Kim J.-H."/>
            <person name="Choi K."/>
            <person name="Kim G.-B."/>
            <person name="Cho A."/>
            <person name="Jang H."/>
            <person name="Shin C.-H."/>
            <person name="Yu H.-J."/>
            <person name="Mun J.-H."/>
        </authorList>
    </citation>
    <scope>NUCLEOTIDE SEQUENCE [LARGE SCALE GENOMIC DNA]</scope>
    <source>
        <strain evidence="2">cv. Jeju island</strain>
        <tissue evidence="1">Leaf</tissue>
    </source>
</reference>
<proteinExistence type="predicted"/>
<keyword evidence="2" id="KW-1185">Reference proteome</keyword>
<dbReference type="EMBL" id="PJQY01002434">
    <property type="protein sequence ID" value="PQP93804.1"/>
    <property type="molecule type" value="Genomic_DNA"/>
</dbReference>